<evidence type="ECO:0000256" key="9">
    <source>
        <dbReference type="ARBA" id="ARBA00022989"/>
    </source>
</evidence>
<feature type="transmembrane region" description="Helical" evidence="11">
    <location>
        <begin position="151"/>
        <end position="174"/>
    </location>
</feature>
<feature type="transmembrane region" description="Helical" evidence="11">
    <location>
        <begin position="180"/>
        <end position="202"/>
    </location>
</feature>
<evidence type="ECO:0000313" key="13">
    <source>
        <dbReference type="EMBL" id="SPR01381.1"/>
    </source>
</evidence>
<keyword evidence="8 11" id="KW-0720">Serine protease</keyword>
<evidence type="ECO:0000256" key="1">
    <source>
        <dbReference type="ARBA" id="ARBA00000156"/>
    </source>
</evidence>
<dbReference type="Proteomes" id="UP000290189">
    <property type="component" value="Unassembled WGS sequence"/>
</dbReference>
<dbReference type="EC" id="3.4.21.105" evidence="4"/>
<comment type="similarity">
    <text evidence="3 11">Belongs to the peptidase S54 family.</text>
</comment>
<feature type="transmembrane region" description="Helical" evidence="11">
    <location>
        <begin position="271"/>
        <end position="292"/>
    </location>
</feature>
<dbReference type="Pfam" id="PF01694">
    <property type="entry name" value="Rhomboid"/>
    <property type="match status" value="1"/>
</dbReference>
<evidence type="ECO:0000256" key="7">
    <source>
        <dbReference type="ARBA" id="ARBA00022801"/>
    </source>
</evidence>
<dbReference type="InterPro" id="IPR035952">
    <property type="entry name" value="Rhomboid-like_sf"/>
</dbReference>
<evidence type="ECO:0000256" key="3">
    <source>
        <dbReference type="ARBA" id="ARBA00009045"/>
    </source>
</evidence>
<dbReference type="EMBL" id="OVEO01000017">
    <property type="protein sequence ID" value="SPR01381.1"/>
    <property type="molecule type" value="Genomic_DNA"/>
</dbReference>
<protein>
    <recommendedName>
        <fullName evidence="4">rhomboid protease</fullName>
        <ecNumber evidence="4">3.4.21.105</ecNumber>
    </recommendedName>
</protein>
<comment type="catalytic activity">
    <reaction evidence="1 11">
        <text>Cleaves type-1 transmembrane domains using a catalytic dyad composed of serine and histidine that are contributed by different transmembrane domains.</text>
        <dbReference type="EC" id="3.4.21.105"/>
    </reaction>
</comment>
<organism evidence="13 14">
    <name type="scientific">Plasmodiophora brassicae</name>
    <name type="common">Clubroot disease agent</name>
    <dbReference type="NCBI Taxonomy" id="37360"/>
    <lineage>
        <taxon>Eukaryota</taxon>
        <taxon>Sar</taxon>
        <taxon>Rhizaria</taxon>
        <taxon>Endomyxa</taxon>
        <taxon>Phytomyxea</taxon>
        <taxon>Plasmodiophorida</taxon>
        <taxon>Plasmodiophoridae</taxon>
        <taxon>Plasmodiophora</taxon>
    </lineage>
</organism>
<evidence type="ECO:0000313" key="14">
    <source>
        <dbReference type="Proteomes" id="UP000290189"/>
    </source>
</evidence>
<feature type="transmembrane region" description="Helical" evidence="11">
    <location>
        <begin position="122"/>
        <end position="139"/>
    </location>
</feature>
<comment type="function">
    <text evidence="11">Serine protease involved in intramembrane proteolysis.</text>
</comment>
<evidence type="ECO:0000256" key="2">
    <source>
        <dbReference type="ARBA" id="ARBA00004141"/>
    </source>
</evidence>
<keyword evidence="9 11" id="KW-1133">Transmembrane helix</keyword>
<geneLocation type="mitochondrion" evidence="13"/>
<comment type="subcellular location">
    <subcellularLocation>
        <location evidence="2 11">Membrane</location>
        <topology evidence="2 11">Multi-pass membrane protein</topology>
    </subcellularLocation>
</comment>
<feature type="transmembrane region" description="Helical" evidence="11">
    <location>
        <begin position="209"/>
        <end position="228"/>
    </location>
</feature>
<keyword evidence="7 11" id="KW-0378">Hydrolase</keyword>
<evidence type="ECO:0000256" key="5">
    <source>
        <dbReference type="ARBA" id="ARBA00022670"/>
    </source>
</evidence>
<dbReference type="PANTHER" id="PTHR22936:SF69">
    <property type="entry name" value="RHOMBOID-LIKE PROTEIN"/>
    <property type="match status" value="1"/>
</dbReference>
<dbReference type="Gene3D" id="1.20.1540.10">
    <property type="entry name" value="Rhomboid-like"/>
    <property type="match status" value="1"/>
</dbReference>
<evidence type="ECO:0000256" key="8">
    <source>
        <dbReference type="ARBA" id="ARBA00022825"/>
    </source>
</evidence>
<gene>
    <name evidence="13" type="ORF">PLBR_LOCUS8596</name>
</gene>
<dbReference type="AlphaFoldDB" id="A0A3P3YMD8"/>
<dbReference type="GO" id="GO:0004252">
    <property type="term" value="F:serine-type endopeptidase activity"/>
    <property type="evidence" value="ECO:0007669"/>
    <property type="project" value="InterPro"/>
</dbReference>
<dbReference type="PANTHER" id="PTHR22936">
    <property type="entry name" value="RHOMBOID-RELATED"/>
    <property type="match status" value="1"/>
</dbReference>
<evidence type="ECO:0000256" key="10">
    <source>
        <dbReference type="ARBA" id="ARBA00023136"/>
    </source>
</evidence>
<sequence length="320" mass="34664">MGGFVCCAESGSRMAPAGAIRLSTDVLDCDGGAAFSMDMYSTAASPSFPLRKAAARRPWCTYAFIAANITLMVALFAMGGWAVDDFQHNQLIGPPTSVLQRFSGSRAAIVDDGEHWRLFTSIWLHAGIVHLLLNMGALYRAGSDIELEHGLLTFLSLYLFSGLCGSFASAVFGLPNQVTVGASGALFGLFGSDLAYFVHYYADLGPSRWTFFAVFLVSSIVGLGLGLHPMLNNFAHIGGFIGGVLFSMVCLSRFQTIRGQPWLKYNSRTLALCVAFAVLALAYAGGLAYLLFVSKVHGYTICPWCRYLDCWETSWWTCPA</sequence>
<evidence type="ECO:0000256" key="6">
    <source>
        <dbReference type="ARBA" id="ARBA00022692"/>
    </source>
</evidence>
<keyword evidence="10 11" id="KW-0472">Membrane</keyword>
<feature type="transmembrane region" description="Helical" evidence="11">
    <location>
        <begin position="59"/>
        <end position="83"/>
    </location>
</feature>
<name>A0A3P3YMD8_PLABS</name>
<keyword evidence="13" id="KW-0496">Mitochondrion</keyword>
<dbReference type="InterPro" id="IPR022764">
    <property type="entry name" value="Peptidase_S54_rhomboid_dom"/>
</dbReference>
<dbReference type="InterPro" id="IPR002610">
    <property type="entry name" value="Peptidase_S54_rhomboid-like"/>
</dbReference>
<proteinExistence type="inferred from homology"/>
<evidence type="ECO:0000256" key="4">
    <source>
        <dbReference type="ARBA" id="ARBA00013039"/>
    </source>
</evidence>
<dbReference type="GO" id="GO:0006508">
    <property type="term" value="P:proteolysis"/>
    <property type="evidence" value="ECO:0007669"/>
    <property type="project" value="UniProtKB-KW"/>
</dbReference>
<accession>A0A3P3YMD8</accession>
<keyword evidence="6 11" id="KW-0812">Transmembrane</keyword>
<reference evidence="13 14" key="1">
    <citation type="submission" date="2018-03" db="EMBL/GenBank/DDBJ databases">
        <authorList>
            <person name="Fogelqvist J."/>
        </authorList>
    </citation>
    <scope>NUCLEOTIDE SEQUENCE [LARGE SCALE GENOMIC DNA]</scope>
</reference>
<keyword evidence="5 11" id="KW-0645">Protease</keyword>
<dbReference type="SUPFAM" id="SSF144091">
    <property type="entry name" value="Rhomboid-like"/>
    <property type="match status" value="1"/>
</dbReference>
<feature type="transmembrane region" description="Helical" evidence="11">
    <location>
        <begin position="234"/>
        <end position="251"/>
    </location>
</feature>
<evidence type="ECO:0000256" key="11">
    <source>
        <dbReference type="RuleBase" id="RU362115"/>
    </source>
</evidence>
<dbReference type="GO" id="GO:0016020">
    <property type="term" value="C:membrane"/>
    <property type="evidence" value="ECO:0007669"/>
    <property type="project" value="UniProtKB-SubCell"/>
</dbReference>
<feature type="domain" description="Peptidase S54 rhomboid" evidence="12">
    <location>
        <begin position="113"/>
        <end position="252"/>
    </location>
</feature>
<evidence type="ECO:0000259" key="12">
    <source>
        <dbReference type="Pfam" id="PF01694"/>
    </source>
</evidence>